<protein>
    <submittedName>
        <fullName evidence="1">Uncharacterized protein</fullName>
    </submittedName>
</protein>
<sequence length="126" mass="14739">YFVKDLNSFDDYGRKRPLQSEKETDQRYSIDILGFDSTSRTMFMRHLPRTMETMNKLGYELLYGYTKVGDNSEPNIIPILAGDLPEALQEPKLDNFGDINSEWILPRSRKLNPDRIPFLWKMMGKG</sequence>
<dbReference type="InterPro" id="IPR004245">
    <property type="entry name" value="DUF229"/>
</dbReference>
<dbReference type="Pfam" id="PF02995">
    <property type="entry name" value="DUF229"/>
    <property type="match status" value="1"/>
</dbReference>
<accession>A0A3P7IXA9</accession>
<organism evidence="1 2">
    <name type="scientific">Strongylus vulgaris</name>
    <name type="common">Blood worm</name>
    <dbReference type="NCBI Taxonomy" id="40348"/>
    <lineage>
        <taxon>Eukaryota</taxon>
        <taxon>Metazoa</taxon>
        <taxon>Ecdysozoa</taxon>
        <taxon>Nematoda</taxon>
        <taxon>Chromadorea</taxon>
        <taxon>Rhabditida</taxon>
        <taxon>Rhabditina</taxon>
        <taxon>Rhabditomorpha</taxon>
        <taxon>Strongyloidea</taxon>
        <taxon>Strongylidae</taxon>
        <taxon>Strongylus</taxon>
    </lineage>
</organism>
<proteinExistence type="predicted"/>
<dbReference type="Proteomes" id="UP000270094">
    <property type="component" value="Unassembled WGS sequence"/>
</dbReference>
<dbReference type="OrthoDB" id="5851625at2759"/>
<dbReference type="GO" id="GO:0005615">
    <property type="term" value="C:extracellular space"/>
    <property type="evidence" value="ECO:0007669"/>
    <property type="project" value="TreeGrafter"/>
</dbReference>
<dbReference type="PANTHER" id="PTHR10974:SF6">
    <property type="entry name" value="PROTEIN CBG19234"/>
    <property type="match status" value="1"/>
</dbReference>
<dbReference type="EMBL" id="UYYB01010219">
    <property type="protein sequence ID" value="VDM68857.1"/>
    <property type="molecule type" value="Genomic_DNA"/>
</dbReference>
<dbReference type="PANTHER" id="PTHR10974">
    <property type="entry name" value="FI08016P-RELATED"/>
    <property type="match status" value="1"/>
</dbReference>
<evidence type="ECO:0000313" key="1">
    <source>
        <dbReference type="EMBL" id="VDM68857.1"/>
    </source>
</evidence>
<gene>
    <name evidence="1" type="ORF">SVUK_LOCUS3855</name>
</gene>
<dbReference type="AlphaFoldDB" id="A0A3P7IXA9"/>
<keyword evidence="2" id="KW-1185">Reference proteome</keyword>
<reference evidence="1 2" key="1">
    <citation type="submission" date="2018-11" db="EMBL/GenBank/DDBJ databases">
        <authorList>
            <consortium name="Pathogen Informatics"/>
        </authorList>
    </citation>
    <scope>NUCLEOTIDE SEQUENCE [LARGE SCALE GENOMIC DNA]</scope>
</reference>
<feature type="non-terminal residue" evidence="1">
    <location>
        <position position="1"/>
    </location>
</feature>
<evidence type="ECO:0000313" key="2">
    <source>
        <dbReference type="Proteomes" id="UP000270094"/>
    </source>
</evidence>
<name>A0A3P7IXA9_STRVU</name>